<evidence type="ECO:0000313" key="2">
    <source>
        <dbReference type="EMBL" id="KGG79405.1"/>
    </source>
</evidence>
<gene>
    <name evidence="2" type="ORF">Y919_12380</name>
</gene>
<dbReference type="Proteomes" id="UP000029622">
    <property type="component" value="Unassembled WGS sequence"/>
</dbReference>
<dbReference type="InterPro" id="IPR036075">
    <property type="entry name" value="ARMT-1-like_metal-bd_sf"/>
</dbReference>
<evidence type="ECO:0000259" key="1">
    <source>
        <dbReference type="Pfam" id="PF01937"/>
    </source>
</evidence>
<name>A0A096BE13_9FIRM</name>
<feature type="domain" description="Damage-control phosphatase ARMT1-like metal-binding" evidence="1">
    <location>
        <begin position="3"/>
        <end position="278"/>
    </location>
</feature>
<dbReference type="Gene3D" id="1.10.285.20">
    <property type="entry name" value="Uncharacterised protein PF01937, DUF89, domain 2"/>
    <property type="match status" value="1"/>
</dbReference>
<dbReference type="Gene3D" id="3.40.50.10880">
    <property type="entry name" value="Uncharacterised protein PF01937, DUF89, domain 3"/>
    <property type="match status" value="1"/>
</dbReference>
<comment type="caution">
    <text evidence="2">The sequence shown here is derived from an EMBL/GenBank/DDBJ whole genome shotgun (WGS) entry which is preliminary data.</text>
</comment>
<accession>A0A096BE13</accession>
<evidence type="ECO:0000313" key="3">
    <source>
        <dbReference type="Proteomes" id="UP000029622"/>
    </source>
</evidence>
<reference evidence="2 3" key="1">
    <citation type="submission" date="2013-12" db="EMBL/GenBank/DDBJ databases">
        <title>Draft genome sequence of Caloranaerobacter sp. H53214.</title>
        <authorList>
            <person name="Jiang L.J."/>
            <person name="Shao Z.Z."/>
            <person name="Long M.N."/>
        </authorList>
    </citation>
    <scope>NUCLEOTIDE SEQUENCE [LARGE SCALE GENOMIC DNA]</scope>
    <source>
        <strain evidence="2 3">H53214</strain>
    </source>
</reference>
<sequence>MNTHVDCIACVVNKANKLADKYFDDKHKKYTFMNKVLREIADIDYDRTAPFLVAKVMRILKDETGIDDFYSEEKSLFNKKLMSMERQIEDILDNSKDKFVTALKIAMAGNIIDFGALDEISFNLVEEIINKTLNSDFNEELCRILMDDLSKSKILLYLADNAGEIVFDKIFIKEIVREYPNVEVFFAVRGKPVLNDANEEDAYFVGINEYATIISNGTDLPGTDLLEVSDEFKEIFNKADVIISKGQGNFESLPGCRKNVYYLFLCKCDLLMKKFKSEKLSNIFIHESDL</sequence>
<dbReference type="PIRSF" id="PIRSF006593">
    <property type="entry name" value="UCP006593"/>
    <property type="match status" value="1"/>
</dbReference>
<dbReference type="InterPro" id="IPR014444">
    <property type="entry name" value="PH1575-like"/>
</dbReference>
<dbReference type="InterPro" id="IPR002791">
    <property type="entry name" value="ARMT1-like_metal-bd"/>
</dbReference>
<organism evidence="2 3">
    <name type="scientific">Caloranaerobacter azorensis H53214</name>
    <dbReference type="NCBI Taxonomy" id="1156417"/>
    <lineage>
        <taxon>Bacteria</taxon>
        <taxon>Bacillati</taxon>
        <taxon>Bacillota</taxon>
        <taxon>Tissierellia</taxon>
        <taxon>Tissierellales</taxon>
        <taxon>Thermohalobacteraceae</taxon>
        <taxon>Caloranaerobacter</taxon>
    </lineage>
</organism>
<dbReference type="Pfam" id="PF01937">
    <property type="entry name" value="ARMT1-like_dom"/>
    <property type="match status" value="1"/>
</dbReference>
<dbReference type="SUPFAM" id="SSF111321">
    <property type="entry name" value="AF1104-like"/>
    <property type="match status" value="1"/>
</dbReference>
<dbReference type="STRING" id="1156417.Y919_12380"/>
<protein>
    <recommendedName>
        <fullName evidence="1">Damage-control phosphatase ARMT1-like metal-binding domain-containing protein</fullName>
    </recommendedName>
</protein>
<dbReference type="EMBL" id="AZTB01000134">
    <property type="protein sequence ID" value="KGG79405.1"/>
    <property type="molecule type" value="Genomic_DNA"/>
</dbReference>
<proteinExistence type="predicted"/>
<dbReference type="RefSeq" id="WP_035165274.1">
    <property type="nucleotide sequence ID" value="NZ_AZTB01000134.1"/>
</dbReference>
<dbReference type="AlphaFoldDB" id="A0A096BE13"/>